<proteinExistence type="predicted"/>
<sequence length="44" mass="4770">MVGMRLVKTGLPHVQQGKRAHIDTAVVIGQLKPRKHAADQKALA</sequence>
<gene>
    <name evidence="1" type="ORF">SDC9_185193</name>
</gene>
<dbReference type="EMBL" id="VSSQ01092455">
    <property type="protein sequence ID" value="MPN37673.1"/>
    <property type="molecule type" value="Genomic_DNA"/>
</dbReference>
<evidence type="ECO:0000313" key="1">
    <source>
        <dbReference type="EMBL" id="MPN37673.1"/>
    </source>
</evidence>
<accession>A0A645HQN4</accession>
<organism evidence="1">
    <name type="scientific">bioreactor metagenome</name>
    <dbReference type="NCBI Taxonomy" id="1076179"/>
    <lineage>
        <taxon>unclassified sequences</taxon>
        <taxon>metagenomes</taxon>
        <taxon>ecological metagenomes</taxon>
    </lineage>
</organism>
<name>A0A645HQN4_9ZZZZ</name>
<dbReference type="AlphaFoldDB" id="A0A645HQN4"/>
<comment type="caution">
    <text evidence="1">The sequence shown here is derived from an EMBL/GenBank/DDBJ whole genome shotgun (WGS) entry which is preliminary data.</text>
</comment>
<reference evidence="1" key="1">
    <citation type="submission" date="2019-08" db="EMBL/GenBank/DDBJ databases">
        <authorList>
            <person name="Kucharzyk K."/>
            <person name="Murdoch R.W."/>
            <person name="Higgins S."/>
            <person name="Loffler F."/>
        </authorList>
    </citation>
    <scope>NUCLEOTIDE SEQUENCE</scope>
</reference>
<protein>
    <submittedName>
        <fullName evidence="1">Uncharacterized protein</fullName>
    </submittedName>
</protein>